<dbReference type="Proteomes" id="UP000188354">
    <property type="component" value="Chromosome LG11"/>
</dbReference>
<dbReference type="PROSITE" id="PS50994">
    <property type="entry name" value="INTEGRASE"/>
    <property type="match status" value="1"/>
</dbReference>
<evidence type="ECO:0000259" key="1">
    <source>
        <dbReference type="PROSITE" id="PS50994"/>
    </source>
</evidence>
<reference evidence="2 3" key="1">
    <citation type="journal article" date="2017" name="Plant Biotechnol. J.">
        <title>A comprehensive draft genome sequence for lupin (Lupinus angustifolius), an emerging health food: insights into plant-microbe interactions and legume evolution.</title>
        <authorList>
            <person name="Hane J.K."/>
            <person name="Ming Y."/>
            <person name="Kamphuis L.G."/>
            <person name="Nelson M.N."/>
            <person name="Garg G."/>
            <person name="Atkins C.A."/>
            <person name="Bayer P.E."/>
            <person name="Bravo A."/>
            <person name="Bringans S."/>
            <person name="Cannon S."/>
            <person name="Edwards D."/>
            <person name="Foley R."/>
            <person name="Gao L.L."/>
            <person name="Harrison M.J."/>
            <person name="Huang W."/>
            <person name="Hurgobin B."/>
            <person name="Li S."/>
            <person name="Liu C.W."/>
            <person name="McGrath A."/>
            <person name="Morahan G."/>
            <person name="Murray J."/>
            <person name="Weller J."/>
            <person name="Jian J."/>
            <person name="Singh K.B."/>
        </authorList>
    </citation>
    <scope>NUCLEOTIDE SEQUENCE [LARGE SCALE GENOMIC DNA]</scope>
    <source>
        <strain evidence="3">cv. Tanjil</strain>
        <tissue evidence="2">Whole plant</tissue>
    </source>
</reference>
<gene>
    <name evidence="2" type="ORF">TanjilG_14164</name>
</gene>
<sequence length="314" mass="35856">MNDHEIFFNIGRVPMVTWNKTLLASNFQASSESSGNSGFLMFNSKFLKSKGSTLLVNQNEHAITHGERKFFTEHMPQLVCIFTEEVCGDGDWSHGSFPIEEYIQALNRSKDEMYYSHSLGLRYSKITEQIYVGSCIQTEDDVETLSKVEFYWEGIKSDIKRFVEECNICQSNNYSTLALGGLLQAFPIPTQVRTDISMDFIGGLPRVQGKDTIFVVVDRLTKYVHFFSLDHPFSAKEVAAMFVTGVVKLHGFPSTIVSDRDPMFLSSFWKELFNLADTHLKYNTAYHTQMDGQTEVVNRYLETYPRCFVGPKPI</sequence>
<dbReference type="PANTHER" id="PTHR35046:SF18">
    <property type="entry name" value="RNA-DIRECTED DNA POLYMERASE"/>
    <property type="match status" value="1"/>
</dbReference>
<organism evidence="2 3">
    <name type="scientific">Lupinus angustifolius</name>
    <name type="common">Narrow-leaved blue lupine</name>
    <dbReference type="NCBI Taxonomy" id="3871"/>
    <lineage>
        <taxon>Eukaryota</taxon>
        <taxon>Viridiplantae</taxon>
        <taxon>Streptophyta</taxon>
        <taxon>Embryophyta</taxon>
        <taxon>Tracheophyta</taxon>
        <taxon>Spermatophyta</taxon>
        <taxon>Magnoliopsida</taxon>
        <taxon>eudicotyledons</taxon>
        <taxon>Gunneridae</taxon>
        <taxon>Pentapetalae</taxon>
        <taxon>rosids</taxon>
        <taxon>fabids</taxon>
        <taxon>Fabales</taxon>
        <taxon>Fabaceae</taxon>
        <taxon>Papilionoideae</taxon>
        <taxon>50 kb inversion clade</taxon>
        <taxon>genistoids sensu lato</taxon>
        <taxon>core genistoids</taxon>
        <taxon>Genisteae</taxon>
        <taxon>Lupinus</taxon>
    </lineage>
</organism>
<dbReference type="STRING" id="3871.A0A1J7HND1"/>
<dbReference type="InterPro" id="IPR012337">
    <property type="entry name" value="RNaseH-like_sf"/>
</dbReference>
<feature type="domain" description="Integrase catalytic" evidence="1">
    <location>
        <begin position="183"/>
        <end position="314"/>
    </location>
</feature>
<dbReference type="PANTHER" id="PTHR35046">
    <property type="entry name" value="ZINC KNUCKLE (CCHC-TYPE) FAMILY PROTEIN"/>
    <property type="match status" value="1"/>
</dbReference>
<dbReference type="EMBL" id="CM007371">
    <property type="protein sequence ID" value="OIW01931.1"/>
    <property type="molecule type" value="Genomic_DNA"/>
</dbReference>
<dbReference type="InterPro" id="IPR001584">
    <property type="entry name" value="Integrase_cat-core"/>
</dbReference>
<dbReference type="Gramene" id="OIW01931">
    <property type="protein sequence ID" value="OIW01931"/>
    <property type="gene ID" value="TanjilG_14164"/>
</dbReference>
<dbReference type="InterPro" id="IPR041588">
    <property type="entry name" value="Integrase_H2C2"/>
</dbReference>
<dbReference type="Gene3D" id="1.10.340.70">
    <property type="match status" value="1"/>
</dbReference>
<evidence type="ECO:0000313" key="3">
    <source>
        <dbReference type="Proteomes" id="UP000188354"/>
    </source>
</evidence>
<protein>
    <recommendedName>
        <fullName evidence="1">Integrase catalytic domain-containing protein</fullName>
    </recommendedName>
</protein>
<dbReference type="AlphaFoldDB" id="A0A1J7HND1"/>
<name>A0A1J7HND1_LUPAN</name>
<dbReference type="GO" id="GO:0003676">
    <property type="term" value="F:nucleic acid binding"/>
    <property type="evidence" value="ECO:0007669"/>
    <property type="project" value="InterPro"/>
</dbReference>
<dbReference type="InterPro" id="IPR036397">
    <property type="entry name" value="RNaseH_sf"/>
</dbReference>
<dbReference type="GO" id="GO:0015074">
    <property type="term" value="P:DNA integration"/>
    <property type="evidence" value="ECO:0007669"/>
    <property type="project" value="InterPro"/>
</dbReference>
<dbReference type="Pfam" id="PF17921">
    <property type="entry name" value="Integrase_H2C2"/>
    <property type="match status" value="1"/>
</dbReference>
<keyword evidence="3" id="KW-1185">Reference proteome</keyword>
<proteinExistence type="predicted"/>
<evidence type="ECO:0000313" key="2">
    <source>
        <dbReference type="EMBL" id="OIW01931.1"/>
    </source>
</evidence>
<dbReference type="SUPFAM" id="SSF53098">
    <property type="entry name" value="Ribonuclease H-like"/>
    <property type="match status" value="1"/>
</dbReference>
<dbReference type="Gene3D" id="3.30.420.10">
    <property type="entry name" value="Ribonuclease H-like superfamily/Ribonuclease H"/>
    <property type="match status" value="1"/>
</dbReference>
<accession>A0A1J7HND1</accession>